<dbReference type="InterPro" id="IPR051013">
    <property type="entry name" value="MBL_superfamily_lactonases"/>
</dbReference>
<protein>
    <submittedName>
        <fullName evidence="6">Glyoxylase-like metal-dependent hydrolase (Beta-lactamase superfamily II)</fullName>
    </submittedName>
</protein>
<keyword evidence="3" id="KW-0378">Hydrolase</keyword>
<dbReference type="EMBL" id="JACHKZ010000031">
    <property type="protein sequence ID" value="MBB6579513.1"/>
    <property type="molecule type" value="Genomic_DNA"/>
</dbReference>
<evidence type="ECO:0000256" key="3">
    <source>
        <dbReference type="ARBA" id="ARBA00022801"/>
    </source>
</evidence>
<dbReference type="InterPro" id="IPR001279">
    <property type="entry name" value="Metallo-B-lactamas"/>
</dbReference>
<keyword evidence="2" id="KW-0479">Metal-binding</keyword>
<evidence type="ECO:0000313" key="6">
    <source>
        <dbReference type="EMBL" id="MBB6579513.1"/>
    </source>
</evidence>
<dbReference type="PANTHER" id="PTHR42978:SF6">
    <property type="entry name" value="QUORUM-QUENCHING LACTONASE YTNP-RELATED"/>
    <property type="match status" value="1"/>
</dbReference>
<dbReference type="PANTHER" id="PTHR42978">
    <property type="entry name" value="QUORUM-QUENCHING LACTONASE YTNP-RELATED-RELATED"/>
    <property type="match status" value="1"/>
</dbReference>
<proteinExistence type="inferred from homology"/>
<dbReference type="SMART" id="SM00849">
    <property type="entry name" value="Lactamase_B"/>
    <property type="match status" value="1"/>
</dbReference>
<dbReference type="Pfam" id="PF00753">
    <property type="entry name" value="Lactamase_B"/>
    <property type="match status" value="1"/>
</dbReference>
<evidence type="ECO:0000256" key="1">
    <source>
        <dbReference type="ARBA" id="ARBA00007749"/>
    </source>
</evidence>
<dbReference type="InterPro" id="IPR036866">
    <property type="entry name" value="RibonucZ/Hydroxyglut_hydro"/>
</dbReference>
<evidence type="ECO:0000313" key="7">
    <source>
        <dbReference type="Proteomes" id="UP000562492"/>
    </source>
</evidence>
<dbReference type="RefSeq" id="WP_221452121.1">
    <property type="nucleotide sequence ID" value="NZ_JACHKZ010000031.1"/>
</dbReference>
<comment type="similarity">
    <text evidence="1">Belongs to the metallo-beta-lactamase superfamily.</text>
</comment>
<accession>A0ABR6RK16</accession>
<gene>
    <name evidence="6" type="ORF">HNP33_003626</name>
</gene>
<name>A0ABR6RK16_9BURK</name>
<dbReference type="Proteomes" id="UP000562492">
    <property type="component" value="Unassembled WGS sequence"/>
</dbReference>
<comment type="caution">
    <text evidence="6">The sequence shown here is derived from an EMBL/GenBank/DDBJ whole genome shotgun (WGS) entry which is preliminary data.</text>
</comment>
<reference evidence="6 7" key="1">
    <citation type="submission" date="2020-08" db="EMBL/GenBank/DDBJ databases">
        <title>Functional genomics of gut bacteria from endangered species of beetles.</title>
        <authorList>
            <person name="Carlos-Shanley C."/>
        </authorList>
    </citation>
    <scope>NUCLEOTIDE SEQUENCE [LARGE SCALE GENOMIC DNA]</scope>
    <source>
        <strain evidence="6 7">S00124</strain>
    </source>
</reference>
<dbReference type="SUPFAM" id="SSF56281">
    <property type="entry name" value="Metallo-hydrolase/oxidoreductase"/>
    <property type="match status" value="1"/>
</dbReference>
<dbReference type="CDD" id="cd07720">
    <property type="entry name" value="OPHC2-like_MBL-fold"/>
    <property type="match status" value="1"/>
</dbReference>
<sequence>MVFSALFVSALAGCSSFEVDQKTDETALNTSAEKSEAIPSFSKADQSPGFFRMKLGEYTITSLYDGYVELNGKLFKGRSASAITNLLKQSRQSQSIYTSINAFLLDDGKQLVLIDAGGSAALSASMGKLLSSLKMSGYDPEDVSVILLTHLHPDHIGALAQDGKMTFPNAHVYVSEAEAAHWLAPSRSNGELPYFQGAQQAIAPYQQASQFHTLTSQRIPVAGVQMVNLPGHTPGHLAYRVNSGTESLLFWGDVVHNFALQFTDPAIYIDFDQESKKARASRTKILQDAQKSGEWIAGAHMPFPGIGQVLAAGKNSYRWLPIDYSRALNSSPRETLPEKK</sequence>
<evidence type="ECO:0000256" key="4">
    <source>
        <dbReference type="ARBA" id="ARBA00022833"/>
    </source>
</evidence>
<dbReference type="Gene3D" id="3.60.15.10">
    <property type="entry name" value="Ribonuclease Z/Hydroxyacylglutathione hydrolase-like"/>
    <property type="match status" value="1"/>
</dbReference>
<organism evidence="6 7">
    <name type="scientific">Comamonas odontotermitis</name>
    <dbReference type="NCBI Taxonomy" id="379895"/>
    <lineage>
        <taxon>Bacteria</taxon>
        <taxon>Pseudomonadati</taxon>
        <taxon>Pseudomonadota</taxon>
        <taxon>Betaproteobacteria</taxon>
        <taxon>Burkholderiales</taxon>
        <taxon>Comamonadaceae</taxon>
        <taxon>Comamonas</taxon>
    </lineage>
</organism>
<evidence type="ECO:0000256" key="2">
    <source>
        <dbReference type="ARBA" id="ARBA00022723"/>
    </source>
</evidence>
<keyword evidence="4" id="KW-0862">Zinc</keyword>
<evidence type="ECO:0000259" key="5">
    <source>
        <dbReference type="SMART" id="SM00849"/>
    </source>
</evidence>
<keyword evidence="7" id="KW-1185">Reference proteome</keyword>
<feature type="domain" description="Metallo-beta-lactamase" evidence="5">
    <location>
        <begin position="99"/>
        <end position="300"/>
    </location>
</feature>